<evidence type="ECO:0000256" key="6">
    <source>
        <dbReference type="ARBA" id="ARBA00023004"/>
    </source>
</evidence>
<reference evidence="11" key="1">
    <citation type="journal article" date="2012" name="Science">
        <title>The Paleozoic origin of enzymatic lignin decomposition reconstructed from 31 fungal genomes.</title>
        <authorList>
            <person name="Floudas D."/>
            <person name="Binder M."/>
            <person name="Riley R."/>
            <person name="Barry K."/>
            <person name="Blanchette R.A."/>
            <person name="Henrissat B."/>
            <person name="Martinez A.T."/>
            <person name="Otillar R."/>
            <person name="Spatafora J.W."/>
            <person name="Yadav J.S."/>
            <person name="Aerts A."/>
            <person name="Benoit I."/>
            <person name="Boyd A."/>
            <person name="Carlson A."/>
            <person name="Copeland A."/>
            <person name="Coutinho P.M."/>
            <person name="de Vries R.P."/>
            <person name="Ferreira P."/>
            <person name="Findley K."/>
            <person name="Foster B."/>
            <person name="Gaskell J."/>
            <person name="Glotzer D."/>
            <person name="Gorecki P."/>
            <person name="Heitman J."/>
            <person name="Hesse C."/>
            <person name="Hori C."/>
            <person name="Igarashi K."/>
            <person name="Jurgens J.A."/>
            <person name="Kallen N."/>
            <person name="Kersten P."/>
            <person name="Kohler A."/>
            <person name="Kuees U."/>
            <person name="Kumar T.K.A."/>
            <person name="Kuo A."/>
            <person name="LaButti K."/>
            <person name="Larrondo L.F."/>
            <person name="Lindquist E."/>
            <person name="Ling A."/>
            <person name="Lombard V."/>
            <person name="Lucas S."/>
            <person name="Lundell T."/>
            <person name="Martin R."/>
            <person name="McLaughlin D.J."/>
            <person name="Morgenstern I."/>
            <person name="Morin E."/>
            <person name="Murat C."/>
            <person name="Nagy L.G."/>
            <person name="Nolan M."/>
            <person name="Ohm R.A."/>
            <person name="Patyshakuliyeva A."/>
            <person name="Rokas A."/>
            <person name="Ruiz-Duenas F.J."/>
            <person name="Sabat G."/>
            <person name="Salamov A."/>
            <person name="Samejima M."/>
            <person name="Schmutz J."/>
            <person name="Slot J.C."/>
            <person name="St John F."/>
            <person name="Stenlid J."/>
            <person name="Sun H."/>
            <person name="Sun S."/>
            <person name="Syed K."/>
            <person name="Tsang A."/>
            <person name="Wiebenga A."/>
            <person name="Young D."/>
            <person name="Pisabarro A."/>
            <person name="Eastwood D.C."/>
            <person name="Martin F."/>
            <person name="Cullen D."/>
            <person name="Grigoriev I.V."/>
            <person name="Hibbett D.S."/>
        </authorList>
    </citation>
    <scope>NUCLEOTIDE SEQUENCE [LARGE SCALE GENOMIC DNA]</scope>
    <source>
        <strain evidence="11">RWD-64-598 SS2</strain>
    </source>
</reference>
<sequence length="563" mass="63900">MSLFALKDCCLTTVAAGLCCYLFFKRWEPTSPRLHFVFLVFVPCLLDLALRDRFSSFLRAALFIHTIYLSTVLGSVALYRLSSYHPLASYPGPTMCKLTKFWMAWMSSDGKQHLYVQSLHNEYGDIVRIGPNEVSIRDVNAINSLVGTAGCPKGPHWDGRMAEQKDTRALIGIRDNAEHTRRRRPWKRAFDTTALADYGIIMERRLRQLLSSFERRKQPVDMAERLSCFTFDFMSDMAFGGGSEMIRDGDVDNTWKLFDSGLPLALVLSHVPWLGQYYVMLPRVGHALKKFRTFCQDRARLRQKEGSQVKDLFHYLIDEAGVESTPPTFAEVMADGVLAIVAGADTTATVLSSLFWALSTHPEAYHQLQAEVDRWFPAGSDAWDVGRQAEMPYLNAVINEALRLYPAVMGGSQRGVVDHGGRLVGPYFLPEGTSALIHFYSMHRDPRYFSPKPDAFWPERWLTPEQRSALPSPSGAKCLDKYGYVHNTSAFLPFSYGPMNCVGKRLAYHEMRAVVTMLVQRFDFRLADGYSPDTWEHDLKDYWVATRGELPMALSPRESFRGV</sequence>
<dbReference type="PANTHER" id="PTHR24305:SF187">
    <property type="entry name" value="P450, PUTATIVE (EUROFUNG)-RELATED"/>
    <property type="match status" value="1"/>
</dbReference>
<dbReference type="AlphaFoldDB" id="A0A5M3MXV5"/>
<feature type="binding site" description="axial binding residue" evidence="8">
    <location>
        <position position="501"/>
    </location>
    <ligand>
        <name>heme</name>
        <dbReference type="ChEBI" id="CHEBI:30413"/>
    </ligand>
    <ligandPart>
        <name>Fe</name>
        <dbReference type="ChEBI" id="CHEBI:18248"/>
    </ligandPart>
</feature>
<comment type="cofactor">
    <cofactor evidence="1 8">
        <name>heme</name>
        <dbReference type="ChEBI" id="CHEBI:30413"/>
    </cofactor>
</comment>
<feature type="transmembrane region" description="Helical" evidence="9">
    <location>
        <begin position="32"/>
        <end position="50"/>
    </location>
</feature>
<keyword evidence="9" id="KW-0812">Transmembrane</keyword>
<dbReference type="CDD" id="cd11061">
    <property type="entry name" value="CYP67-like"/>
    <property type="match status" value="1"/>
</dbReference>
<evidence type="ECO:0000256" key="3">
    <source>
        <dbReference type="ARBA" id="ARBA00010617"/>
    </source>
</evidence>
<comment type="similarity">
    <text evidence="3">Belongs to the cytochrome P450 family.</text>
</comment>
<dbReference type="KEGG" id="cput:CONPUDRAFT_80512"/>
<feature type="transmembrane region" description="Helical" evidence="9">
    <location>
        <begin position="57"/>
        <end position="79"/>
    </location>
</feature>
<name>A0A5M3MXV5_CONPW</name>
<dbReference type="OrthoDB" id="6692864at2759"/>
<organism evidence="10 11">
    <name type="scientific">Coniophora puteana (strain RWD-64-598)</name>
    <name type="common">Brown rot fungus</name>
    <dbReference type="NCBI Taxonomy" id="741705"/>
    <lineage>
        <taxon>Eukaryota</taxon>
        <taxon>Fungi</taxon>
        <taxon>Dikarya</taxon>
        <taxon>Basidiomycota</taxon>
        <taxon>Agaricomycotina</taxon>
        <taxon>Agaricomycetes</taxon>
        <taxon>Agaricomycetidae</taxon>
        <taxon>Boletales</taxon>
        <taxon>Coniophorineae</taxon>
        <taxon>Coniophoraceae</taxon>
        <taxon>Coniophora</taxon>
    </lineage>
</organism>
<dbReference type="RefSeq" id="XP_007765484.1">
    <property type="nucleotide sequence ID" value="XM_007767294.1"/>
</dbReference>
<dbReference type="SUPFAM" id="SSF48264">
    <property type="entry name" value="Cytochrome P450"/>
    <property type="match status" value="1"/>
</dbReference>
<dbReference type="OMA" id="NSDTFGH"/>
<dbReference type="GO" id="GO:0005506">
    <property type="term" value="F:iron ion binding"/>
    <property type="evidence" value="ECO:0007669"/>
    <property type="project" value="InterPro"/>
</dbReference>
<evidence type="ECO:0000313" key="11">
    <source>
        <dbReference type="Proteomes" id="UP000053558"/>
    </source>
</evidence>
<evidence type="ECO:0000256" key="7">
    <source>
        <dbReference type="ARBA" id="ARBA00023033"/>
    </source>
</evidence>
<dbReference type="EMBL" id="JH711575">
    <property type="protein sequence ID" value="EIW84003.1"/>
    <property type="molecule type" value="Genomic_DNA"/>
</dbReference>
<evidence type="ECO:0000256" key="1">
    <source>
        <dbReference type="ARBA" id="ARBA00001971"/>
    </source>
</evidence>
<evidence type="ECO:0000256" key="8">
    <source>
        <dbReference type="PIRSR" id="PIRSR602403-1"/>
    </source>
</evidence>
<keyword evidence="7 10" id="KW-0503">Monooxygenase</keyword>
<accession>A0A5M3MXV5</accession>
<dbReference type="PANTHER" id="PTHR24305">
    <property type="entry name" value="CYTOCHROME P450"/>
    <property type="match status" value="1"/>
</dbReference>
<keyword evidence="9" id="KW-1133">Transmembrane helix</keyword>
<keyword evidence="5" id="KW-0560">Oxidoreductase</keyword>
<gene>
    <name evidence="10" type="ORF">CONPUDRAFT_80512</name>
</gene>
<dbReference type="InterPro" id="IPR036396">
    <property type="entry name" value="Cyt_P450_sf"/>
</dbReference>
<dbReference type="GO" id="GO:0004497">
    <property type="term" value="F:monooxygenase activity"/>
    <property type="evidence" value="ECO:0007669"/>
    <property type="project" value="UniProtKB-KW"/>
</dbReference>
<evidence type="ECO:0000256" key="5">
    <source>
        <dbReference type="ARBA" id="ARBA00023002"/>
    </source>
</evidence>
<dbReference type="InterPro" id="IPR002403">
    <property type="entry name" value="Cyt_P450_E_grp-IV"/>
</dbReference>
<dbReference type="GO" id="GO:0020037">
    <property type="term" value="F:heme binding"/>
    <property type="evidence" value="ECO:0007669"/>
    <property type="project" value="InterPro"/>
</dbReference>
<dbReference type="Pfam" id="PF00067">
    <property type="entry name" value="p450"/>
    <property type="match status" value="1"/>
</dbReference>
<keyword evidence="4 8" id="KW-0479">Metal-binding</keyword>
<comment type="caution">
    <text evidence="10">The sequence shown here is derived from an EMBL/GenBank/DDBJ whole genome shotgun (WGS) entry which is preliminary data.</text>
</comment>
<dbReference type="InterPro" id="IPR001128">
    <property type="entry name" value="Cyt_P450"/>
</dbReference>
<dbReference type="PRINTS" id="PR00385">
    <property type="entry name" value="P450"/>
</dbReference>
<dbReference type="PRINTS" id="PR00465">
    <property type="entry name" value="EP450IV"/>
</dbReference>
<evidence type="ECO:0000313" key="10">
    <source>
        <dbReference type="EMBL" id="EIW84003.1"/>
    </source>
</evidence>
<keyword evidence="9" id="KW-0472">Membrane</keyword>
<comment type="pathway">
    <text evidence="2">Secondary metabolite biosynthesis.</text>
</comment>
<keyword evidence="11" id="KW-1185">Reference proteome</keyword>
<proteinExistence type="inferred from homology"/>
<dbReference type="GeneID" id="19210095"/>
<dbReference type="GO" id="GO:0016705">
    <property type="term" value="F:oxidoreductase activity, acting on paired donors, with incorporation or reduction of molecular oxygen"/>
    <property type="evidence" value="ECO:0007669"/>
    <property type="project" value="InterPro"/>
</dbReference>
<dbReference type="InterPro" id="IPR050121">
    <property type="entry name" value="Cytochrome_P450_monoxygenase"/>
</dbReference>
<evidence type="ECO:0000256" key="2">
    <source>
        <dbReference type="ARBA" id="ARBA00005179"/>
    </source>
</evidence>
<evidence type="ECO:0000256" key="9">
    <source>
        <dbReference type="SAM" id="Phobius"/>
    </source>
</evidence>
<protein>
    <submittedName>
        <fullName evidence="10">High nitrogen upregulated cytochrome P450 monooxygenase 2</fullName>
    </submittedName>
</protein>
<keyword evidence="6 8" id="KW-0408">Iron</keyword>
<dbReference type="Proteomes" id="UP000053558">
    <property type="component" value="Unassembled WGS sequence"/>
</dbReference>
<keyword evidence="8" id="KW-0349">Heme</keyword>
<evidence type="ECO:0000256" key="4">
    <source>
        <dbReference type="ARBA" id="ARBA00022723"/>
    </source>
</evidence>
<dbReference type="Gene3D" id="1.10.630.10">
    <property type="entry name" value="Cytochrome P450"/>
    <property type="match status" value="1"/>
</dbReference>